<dbReference type="SMART" id="SM00387">
    <property type="entry name" value="HATPase_c"/>
    <property type="match status" value="1"/>
</dbReference>
<dbReference type="CDD" id="cd00082">
    <property type="entry name" value="HisKA"/>
    <property type="match status" value="1"/>
</dbReference>
<protein>
    <recommendedName>
        <fullName evidence="2">histidine kinase</fullName>
        <ecNumber evidence="2">2.7.13.3</ecNumber>
    </recommendedName>
</protein>
<dbReference type="InterPro" id="IPR011110">
    <property type="entry name" value="Reg_prop"/>
</dbReference>
<dbReference type="Gene3D" id="1.10.287.130">
    <property type="match status" value="1"/>
</dbReference>
<feature type="modified residue" description="4-aspartylphosphate" evidence="6">
    <location>
        <position position="1159"/>
    </location>
</feature>
<comment type="catalytic activity">
    <reaction evidence="1">
        <text>ATP + protein L-histidine = ADP + protein N-phospho-L-histidine.</text>
        <dbReference type="EC" id="2.7.13.3"/>
    </reaction>
</comment>
<dbReference type="SMART" id="SM00342">
    <property type="entry name" value="HTH_ARAC"/>
    <property type="match status" value="1"/>
</dbReference>
<dbReference type="InterPro" id="IPR018060">
    <property type="entry name" value="HTH_AraC"/>
</dbReference>
<reference evidence="10 11" key="1">
    <citation type="submission" date="2014-10" db="EMBL/GenBank/DDBJ databases">
        <title>Pedobacter Kyungheensis.</title>
        <authorList>
            <person name="Anderson B.M."/>
            <person name="Newman J.D."/>
        </authorList>
    </citation>
    <scope>NUCLEOTIDE SEQUENCE [LARGE SCALE GENOMIC DNA]</scope>
    <source>
        <strain evidence="10 11">KACC 16221</strain>
    </source>
</reference>
<comment type="caution">
    <text evidence="10">The sequence shown here is derived from an EMBL/GenBank/DDBJ whole genome shotgun (WGS) entry which is preliminary data.</text>
</comment>
<dbReference type="Pfam" id="PF02518">
    <property type="entry name" value="HATPase_c"/>
    <property type="match status" value="1"/>
</dbReference>
<organism evidence="10 11">
    <name type="scientific">Pedobacter kyungheensis</name>
    <dbReference type="NCBI Taxonomy" id="1069985"/>
    <lineage>
        <taxon>Bacteria</taxon>
        <taxon>Pseudomonadati</taxon>
        <taxon>Bacteroidota</taxon>
        <taxon>Sphingobacteriia</taxon>
        <taxon>Sphingobacteriales</taxon>
        <taxon>Sphingobacteriaceae</taxon>
        <taxon>Pedobacter</taxon>
    </lineage>
</organism>
<keyword evidence="10" id="KW-0418">Kinase</keyword>
<dbReference type="PANTHER" id="PTHR43547:SF2">
    <property type="entry name" value="HYBRID SIGNAL TRANSDUCTION HISTIDINE KINASE C"/>
    <property type="match status" value="1"/>
</dbReference>
<dbReference type="Gene3D" id="3.40.50.2300">
    <property type="match status" value="1"/>
</dbReference>
<dbReference type="Pfam" id="PF07494">
    <property type="entry name" value="Reg_prop"/>
    <property type="match status" value="4"/>
</dbReference>
<feature type="domain" description="Histidine kinase" evidence="8">
    <location>
        <begin position="833"/>
        <end position="1065"/>
    </location>
</feature>
<dbReference type="Gene3D" id="2.60.40.10">
    <property type="entry name" value="Immunoglobulins"/>
    <property type="match status" value="1"/>
</dbReference>
<evidence type="ECO:0000256" key="3">
    <source>
        <dbReference type="ARBA" id="ARBA00022553"/>
    </source>
</evidence>
<dbReference type="InterPro" id="IPR005467">
    <property type="entry name" value="His_kinase_dom"/>
</dbReference>
<dbReference type="SUPFAM" id="SSF63829">
    <property type="entry name" value="Calcium-dependent phosphotriesterase"/>
    <property type="match status" value="3"/>
</dbReference>
<evidence type="ECO:0000313" key="11">
    <source>
        <dbReference type="Proteomes" id="UP000031246"/>
    </source>
</evidence>
<evidence type="ECO:0000259" key="8">
    <source>
        <dbReference type="PROSITE" id="PS50109"/>
    </source>
</evidence>
<feature type="domain" description="Response regulatory" evidence="9">
    <location>
        <begin position="1111"/>
        <end position="1226"/>
    </location>
</feature>
<keyword evidence="3 6" id="KW-0597">Phosphoprotein</keyword>
<gene>
    <name evidence="10" type="ORF">OC25_17320</name>
</gene>
<evidence type="ECO:0000256" key="2">
    <source>
        <dbReference type="ARBA" id="ARBA00012438"/>
    </source>
</evidence>
<sequence length="1360" mass="154760">MNALTRNVFLLIFILLQVDLRAQQLRFKQVSVEDGLSNSTIECIFQDHRGFIWFGTRDGLNKYDGSQIKVYKHDKNANSLSDNFIRCIFEDKNHTLWIGTSDGLNKFNAQQDNFTVYRTKEQNVLTNNAVTSITETAKGILVGTYGSGLNLLHADRFTFSRYPFKAPAKTGREDYINDIYSDTNGNIWMATDAGIRVLNLKTGLANAVNGLTNKSFRAIRKAKDGSFWLATEESGLIHYIPGNNSVKSYQHLETSKNSLGSDLVRAIAFDKQDNIWIGGINGGLDHLNPQTETFTHYQNEPGNPSSLSQRTVSALFIDRQENLWIGTHRGGVNLYSPQAEKFNLVRQEHNKNSLSYNDVKAFHEDRSGNIYIGTDGGGLDIYNRTNKTFSHYRYNPFNNNTIGADAVLDITESRNGQILVGTWGGGLNLMHRDGTFTRFNHNPSNPTSISSDYVQKSFEDSNQQIWIGTYYGGLNIFDTKSQQFKRIEKGSNGTRLIGNNVVSINEDQYKNLWIGTDDGGLNCYNLNTQVFTHYFMGSGKRPDLRVIFIDSKGILWVGQAGLYRFNRSQNKFELYTTKAGLANEFIKGITEDTKGNFWISTAKGLTKFNPQNHSFNKYNTVDGLQGLEFEANAYLKARNGEMFFGGTKGFNSFFPEDIKTNKFIPPVYLTEFRIFNQLILPHESGSVLENDISYTKEIYLDYDQATISFRFAALNYVANENNNYAYKLEGEDDNWIDIGHAQQAFYTNLDPGTYTFSVKAANNDNVWNNTGTSVKIIISPPFWGTWWFRFLVIATTLYLIYAALSFKRRLEIRKIEEEKREEMHQTQLQFFTNISHEFRTPLSLILGPIERLLKEDTQENFQNYYQTIHRNANRLLRLINELMDFRKTASGALKLNVVNGNLNLFIDEVAEEFSEMAADKSIRFTVEKQNLPADIWFDRQVIEKIILNLINNSLKYTQTGGNLKLQVFTDTTDLQPAFEHQLIVKSDYEAKAYIYLRVIDSGIGISKESIQHLFERYYRITETHLGSGVGLAFVKSLTLLHKGLIRVSSERNKGTEIIIGIPYRQEDYSPAEQFSPQTEAGGTRLESISYGSESEIPVQNTLTTNTANETRILIVDDNEELRTFLKDTLSPAYQVIEAVDGHTGLEQARKELPDLIISDVMMPGVSGTEFCRLVKDNIETSHIPFLMLTAKNSIEAEIEGAESGADLYFTKPINIDLLGLTIKNIFEQRQKLKDHYLKHKDTEPKALAHSEKDKAFLTKLLAIIDAEMINPEMDIDYLCKEIGMSRTKLYQKIKSITGQSIGEFVRSARLRKAIEIMKTEDVLMTEVMYRIGIQTQSYFTKAFKKEFGVTPTGYMQNLKP</sequence>
<dbReference type="PRINTS" id="PR00344">
    <property type="entry name" value="BCTRLSENSOR"/>
</dbReference>
<dbReference type="Proteomes" id="UP000031246">
    <property type="component" value="Unassembled WGS sequence"/>
</dbReference>
<dbReference type="GO" id="GO:0043565">
    <property type="term" value="F:sequence-specific DNA binding"/>
    <property type="evidence" value="ECO:0007669"/>
    <property type="project" value="InterPro"/>
</dbReference>
<evidence type="ECO:0000259" key="7">
    <source>
        <dbReference type="PROSITE" id="PS01124"/>
    </source>
</evidence>
<evidence type="ECO:0000256" key="6">
    <source>
        <dbReference type="PROSITE-ProRule" id="PRU00169"/>
    </source>
</evidence>
<dbReference type="OrthoDB" id="9809670at2"/>
<feature type="domain" description="HTH araC/xylS-type" evidence="7">
    <location>
        <begin position="1258"/>
        <end position="1357"/>
    </location>
</feature>
<dbReference type="SUPFAM" id="SSF47384">
    <property type="entry name" value="Homodimeric domain of signal transducing histidine kinase"/>
    <property type="match status" value="1"/>
</dbReference>
<dbReference type="Gene3D" id="3.30.565.10">
    <property type="entry name" value="Histidine kinase-like ATPase, C-terminal domain"/>
    <property type="match status" value="1"/>
</dbReference>
<accession>A0A0C1D5T6</accession>
<dbReference type="RefSeq" id="WP_039478588.1">
    <property type="nucleotide sequence ID" value="NZ_JSYN01000020.1"/>
</dbReference>
<dbReference type="PROSITE" id="PS50110">
    <property type="entry name" value="RESPONSE_REGULATORY"/>
    <property type="match status" value="1"/>
</dbReference>
<evidence type="ECO:0000256" key="1">
    <source>
        <dbReference type="ARBA" id="ARBA00000085"/>
    </source>
</evidence>
<evidence type="ECO:0000256" key="4">
    <source>
        <dbReference type="ARBA" id="ARBA00023015"/>
    </source>
</evidence>
<dbReference type="Gene3D" id="2.130.10.10">
    <property type="entry name" value="YVTN repeat-like/Quinoprotein amine dehydrogenase"/>
    <property type="match status" value="2"/>
</dbReference>
<dbReference type="InterPro" id="IPR011006">
    <property type="entry name" value="CheY-like_superfamily"/>
</dbReference>
<evidence type="ECO:0000256" key="5">
    <source>
        <dbReference type="ARBA" id="ARBA00023163"/>
    </source>
</evidence>
<dbReference type="Pfam" id="PF07495">
    <property type="entry name" value="Y_Y_Y"/>
    <property type="match status" value="1"/>
</dbReference>
<dbReference type="SMART" id="SM00388">
    <property type="entry name" value="HisKA"/>
    <property type="match status" value="1"/>
</dbReference>
<dbReference type="InterPro" id="IPR013783">
    <property type="entry name" value="Ig-like_fold"/>
</dbReference>
<dbReference type="PANTHER" id="PTHR43547">
    <property type="entry name" value="TWO-COMPONENT HISTIDINE KINASE"/>
    <property type="match status" value="1"/>
</dbReference>
<evidence type="ECO:0000259" key="9">
    <source>
        <dbReference type="PROSITE" id="PS50110"/>
    </source>
</evidence>
<dbReference type="SUPFAM" id="SSF52172">
    <property type="entry name" value="CheY-like"/>
    <property type="match status" value="1"/>
</dbReference>
<name>A0A0C1D5T6_9SPHI</name>
<keyword evidence="5" id="KW-0804">Transcription</keyword>
<keyword evidence="11" id="KW-1185">Reference proteome</keyword>
<dbReference type="Pfam" id="PF00512">
    <property type="entry name" value="HisKA"/>
    <property type="match status" value="1"/>
</dbReference>
<dbReference type="Pfam" id="PF00072">
    <property type="entry name" value="Response_reg"/>
    <property type="match status" value="1"/>
</dbReference>
<keyword evidence="10" id="KW-0808">Transferase</keyword>
<dbReference type="PROSITE" id="PS50109">
    <property type="entry name" value="HIS_KIN"/>
    <property type="match status" value="1"/>
</dbReference>
<dbReference type="FunFam" id="1.10.287.130:FF:000034">
    <property type="entry name" value="Two-component system sensor histidine kinase/response regulator"/>
    <property type="match status" value="1"/>
</dbReference>
<proteinExistence type="predicted"/>
<dbReference type="SMART" id="SM00448">
    <property type="entry name" value="REC"/>
    <property type="match status" value="1"/>
</dbReference>
<keyword evidence="4" id="KW-0805">Transcription regulation</keyword>
<dbReference type="InterPro" id="IPR004358">
    <property type="entry name" value="Sig_transdc_His_kin-like_C"/>
</dbReference>
<dbReference type="InterPro" id="IPR009057">
    <property type="entry name" value="Homeodomain-like_sf"/>
</dbReference>
<dbReference type="InterPro" id="IPR015943">
    <property type="entry name" value="WD40/YVTN_repeat-like_dom_sf"/>
</dbReference>
<dbReference type="SUPFAM" id="SSF55874">
    <property type="entry name" value="ATPase domain of HSP90 chaperone/DNA topoisomerase II/histidine kinase"/>
    <property type="match status" value="1"/>
</dbReference>
<dbReference type="InterPro" id="IPR003594">
    <property type="entry name" value="HATPase_dom"/>
</dbReference>
<dbReference type="EC" id="2.7.13.3" evidence="2"/>
<dbReference type="InterPro" id="IPR001789">
    <property type="entry name" value="Sig_transdc_resp-reg_receiver"/>
</dbReference>
<dbReference type="PROSITE" id="PS01124">
    <property type="entry name" value="HTH_ARAC_FAMILY_2"/>
    <property type="match status" value="1"/>
</dbReference>
<dbReference type="EMBL" id="JSYN01000020">
    <property type="protein sequence ID" value="KIA92426.1"/>
    <property type="molecule type" value="Genomic_DNA"/>
</dbReference>
<dbReference type="InterPro" id="IPR036890">
    <property type="entry name" value="HATPase_C_sf"/>
</dbReference>
<dbReference type="GO" id="GO:0003700">
    <property type="term" value="F:DNA-binding transcription factor activity"/>
    <property type="evidence" value="ECO:0007669"/>
    <property type="project" value="InterPro"/>
</dbReference>
<dbReference type="InterPro" id="IPR011123">
    <property type="entry name" value="Y_Y_Y"/>
</dbReference>
<dbReference type="GO" id="GO:0000155">
    <property type="term" value="F:phosphorelay sensor kinase activity"/>
    <property type="evidence" value="ECO:0007669"/>
    <property type="project" value="InterPro"/>
</dbReference>
<dbReference type="InterPro" id="IPR036097">
    <property type="entry name" value="HisK_dim/P_sf"/>
</dbReference>
<dbReference type="SUPFAM" id="SSF46689">
    <property type="entry name" value="Homeodomain-like"/>
    <property type="match status" value="1"/>
</dbReference>
<dbReference type="Pfam" id="PF12833">
    <property type="entry name" value="HTH_18"/>
    <property type="match status" value="1"/>
</dbReference>
<dbReference type="InterPro" id="IPR003661">
    <property type="entry name" value="HisK_dim/P_dom"/>
</dbReference>
<evidence type="ECO:0000313" key="10">
    <source>
        <dbReference type="EMBL" id="KIA92426.1"/>
    </source>
</evidence>
<dbReference type="Gene3D" id="1.10.10.60">
    <property type="entry name" value="Homeodomain-like"/>
    <property type="match status" value="1"/>
</dbReference>
<dbReference type="FunFam" id="2.60.40.10:FF:000791">
    <property type="entry name" value="Two-component system sensor histidine kinase/response regulator"/>
    <property type="match status" value="1"/>
</dbReference>